<feature type="transmembrane region" description="Helical" evidence="1">
    <location>
        <begin position="213"/>
        <end position="231"/>
    </location>
</feature>
<dbReference type="InterPro" id="IPR000620">
    <property type="entry name" value="EamA_dom"/>
</dbReference>
<dbReference type="Pfam" id="PF00892">
    <property type="entry name" value="EamA"/>
    <property type="match status" value="2"/>
</dbReference>
<evidence type="ECO:0000313" key="3">
    <source>
        <dbReference type="EMBL" id="OGD09985.1"/>
    </source>
</evidence>
<feature type="transmembrane region" description="Helical" evidence="1">
    <location>
        <begin position="237"/>
        <end position="258"/>
    </location>
</feature>
<sequence length="283" mass="31288">MPWQIYLLVSIVLISFNGLFHRSLLKDDNSSPQAQTIAFLGLGGIIAVVVALLQGKLNLFFAPELTLNFLLLALLLTPAYLLRYRAFQLIGASEVVMFSVTGRLWNVFGAYVFLHEAITVKIIIGAFLILFGAMLTRFEKRQFIINKGIVLVLISAFLFGIGDINGFYILKTYDSTNFLIYSELIPVVVLLFLQPKVIQKLKYYFHKDKAIKVTLLSLCDAFGMLALYLAYQAGGNASIIGPLRATSVVVTTVLAILILRERNNVPNKLIGSVIAVIGVALLL</sequence>
<feature type="transmembrane region" description="Helical" evidence="1">
    <location>
        <begin position="60"/>
        <end position="82"/>
    </location>
</feature>
<dbReference type="Proteomes" id="UP000176424">
    <property type="component" value="Unassembled WGS sequence"/>
</dbReference>
<dbReference type="AlphaFoldDB" id="A0A1F4ZUE6"/>
<comment type="caution">
    <text evidence="3">The sequence shown here is derived from an EMBL/GenBank/DDBJ whole genome shotgun (WGS) entry which is preliminary data.</text>
</comment>
<gene>
    <name evidence="3" type="ORF">A2397_00395</name>
</gene>
<evidence type="ECO:0000259" key="2">
    <source>
        <dbReference type="Pfam" id="PF00892"/>
    </source>
</evidence>
<dbReference type="STRING" id="1797263.A2397_00395"/>
<feature type="transmembrane region" description="Helical" evidence="1">
    <location>
        <begin position="37"/>
        <end position="54"/>
    </location>
</feature>
<protein>
    <recommendedName>
        <fullName evidence="2">EamA domain-containing protein</fullName>
    </recommendedName>
</protein>
<evidence type="ECO:0000313" key="4">
    <source>
        <dbReference type="Proteomes" id="UP000176424"/>
    </source>
</evidence>
<name>A0A1F4ZUE6_9BACT</name>
<proteinExistence type="predicted"/>
<dbReference type="PANTHER" id="PTHR22911">
    <property type="entry name" value="ACYL-MALONYL CONDENSING ENZYME-RELATED"/>
    <property type="match status" value="1"/>
</dbReference>
<feature type="transmembrane region" description="Helical" evidence="1">
    <location>
        <begin position="148"/>
        <end position="170"/>
    </location>
</feature>
<organism evidence="3 4">
    <name type="scientific">Candidatus Amesbacteria bacterium RIFOXYB1_FULL_44_23</name>
    <dbReference type="NCBI Taxonomy" id="1797263"/>
    <lineage>
        <taxon>Bacteria</taxon>
        <taxon>Candidatus Amesiibacteriota</taxon>
    </lineage>
</organism>
<feature type="domain" description="EamA" evidence="2">
    <location>
        <begin position="2"/>
        <end position="136"/>
    </location>
</feature>
<evidence type="ECO:0000256" key="1">
    <source>
        <dbReference type="SAM" id="Phobius"/>
    </source>
</evidence>
<feature type="transmembrane region" description="Helical" evidence="1">
    <location>
        <begin position="6"/>
        <end position="25"/>
    </location>
</feature>
<feature type="transmembrane region" description="Helical" evidence="1">
    <location>
        <begin position="176"/>
        <end position="193"/>
    </location>
</feature>
<dbReference type="PANTHER" id="PTHR22911:SF137">
    <property type="entry name" value="SOLUTE CARRIER FAMILY 35 MEMBER G2-RELATED"/>
    <property type="match status" value="1"/>
</dbReference>
<accession>A0A1F4ZUE6</accession>
<reference evidence="3 4" key="1">
    <citation type="journal article" date="2016" name="Nat. Commun.">
        <title>Thousands of microbial genomes shed light on interconnected biogeochemical processes in an aquifer system.</title>
        <authorList>
            <person name="Anantharaman K."/>
            <person name="Brown C.T."/>
            <person name="Hug L.A."/>
            <person name="Sharon I."/>
            <person name="Castelle C.J."/>
            <person name="Probst A.J."/>
            <person name="Thomas B.C."/>
            <person name="Singh A."/>
            <person name="Wilkins M.J."/>
            <person name="Karaoz U."/>
            <person name="Brodie E.L."/>
            <person name="Williams K.H."/>
            <person name="Hubbard S.S."/>
            <person name="Banfield J.F."/>
        </authorList>
    </citation>
    <scope>NUCLEOTIDE SEQUENCE [LARGE SCALE GENOMIC DNA]</scope>
</reference>
<dbReference type="EMBL" id="MEXR01000017">
    <property type="protein sequence ID" value="OGD09985.1"/>
    <property type="molecule type" value="Genomic_DNA"/>
</dbReference>
<dbReference type="SUPFAM" id="SSF103481">
    <property type="entry name" value="Multidrug resistance efflux transporter EmrE"/>
    <property type="match status" value="2"/>
</dbReference>
<keyword evidence="1" id="KW-1133">Transmembrane helix</keyword>
<dbReference type="GO" id="GO:0016020">
    <property type="term" value="C:membrane"/>
    <property type="evidence" value="ECO:0007669"/>
    <property type="project" value="InterPro"/>
</dbReference>
<keyword evidence="1" id="KW-0812">Transmembrane</keyword>
<feature type="domain" description="EamA" evidence="2">
    <location>
        <begin position="147"/>
        <end position="282"/>
    </location>
</feature>
<keyword evidence="1" id="KW-0472">Membrane</keyword>
<feature type="transmembrane region" description="Helical" evidence="1">
    <location>
        <begin position="118"/>
        <end position="136"/>
    </location>
</feature>
<dbReference type="InterPro" id="IPR037185">
    <property type="entry name" value="EmrE-like"/>
</dbReference>